<evidence type="ECO:0000256" key="8">
    <source>
        <dbReference type="PIRSR" id="PIRSR035805-1"/>
    </source>
</evidence>
<evidence type="ECO:0000256" key="10">
    <source>
        <dbReference type="RuleBase" id="RU000544"/>
    </source>
</evidence>
<dbReference type="RefSeq" id="WP_114125058.1">
    <property type="nucleotide sequence ID" value="NZ_QOUI01000001.1"/>
</dbReference>
<organism evidence="12 13">
    <name type="scientific">Desertihabitans brevis</name>
    <dbReference type="NCBI Taxonomy" id="2268447"/>
    <lineage>
        <taxon>Bacteria</taxon>
        <taxon>Bacillati</taxon>
        <taxon>Actinomycetota</taxon>
        <taxon>Actinomycetes</taxon>
        <taxon>Propionibacteriales</taxon>
        <taxon>Propionibacteriaceae</taxon>
        <taxon>Desertihabitans</taxon>
    </lineage>
</organism>
<keyword evidence="13" id="KW-1185">Reference proteome</keyword>
<evidence type="ECO:0000256" key="4">
    <source>
        <dbReference type="ARBA" id="ARBA00022679"/>
    </source>
</evidence>
<name>A0A367Z0E2_9ACTN</name>
<evidence type="ECO:0000313" key="12">
    <source>
        <dbReference type="EMBL" id="RCK71357.1"/>
    </source>
</evidence>
<dbReference type="Pfam" id="PF00265">
    <property type="entry name" value="TK"/>
    <property type="match status" value="1"/>
</dbReference>
<dbReference type="InterPro" id="IPR027417">
    <property type="entry name" value="P-loop_NTPase"/>
</dbReference>
<dbReference type="GO" id="GO:0005829">
    <property type="term" value="C:cytosol"/>
    <property type="evidence" value="ECO:0007669"/>
    <property type="project" value="TreeGrafter"/>
</dbReference>
<reference evidence="12 13" key="1">
    <citation type="submission" date="2018-07" db="EMBL/GenBank/DDBJ databases">
        <title>Desertimonas flava gen. nov. sp. nov.</title>
        <authorList>
            <person name="Liu S."/>
        </authorList>
    </citation>
    <scope>NUCLEOTIDE SEQUENCE [LARGE SCALE GENOMIC DNA]</scope>
    <source>
        <strain evidence="12 13">16Sb5-5</strain>
    </source>
</reference>
<dbReference type="PANTHER" id="PTHR11441">
    <property type="entry name" value="THYMIDINE KINASE"/>
    <property type="match status" value="1"/>
</dbReference>
<keyword evidence="7 10" id="KW-0067">ATP-binding</keyword>
<evidence type="ECO:0000256" key="7">
    <source>
        <dbReference type="ARBA" id="ARBA00022840"/>
    </source>
</evidence>
<evidence type="ECO:0000256" key="9">
    <source>
        <dbReference type="PIRSR" id="PIRSR035805-2"/>
    </source>
</evidence>
<dbReference type="GO" id="GO:0071897">
    <property type="term" value="P:DNA biosynthetic process"/>
    <property type="evidence" value="ECO:0007669"/>
    <property type="project" value="UniProtKB-KW"/>
</dbReference>
<feature type="binding site" evidence="9">
    <location>
        <begin position="170"/>
        <end position="173"/>
    </location>
    <ligand>
        <name>substrate</name>
    </ligand>
</feature>
<dbReference type="AlphaFoldDB" id="A0A367Z0E2"/>
<dbReference type="Gene3D" id="3.30.60.20">
    <property type="match status" value="1"/>
</dbReference>
<dbReference type="Gene3D" id="3.40.50.300">
    <property type="entry name" value="P-loop containing nucleotide triphosphate hydrolases"/>
    <property type="match status" value="1"/>
</dbReference>
<evidence type="ECO:0000256" key="6">
    <source>
        <dbReference type="ARBA" id="ARBA00022777"/>
    </source>
</evidence>
<accession>A0A367Z0E2</accession>
<dbReference type="SUPFAM" id="SSF52540">
    <property type="entry name" value="P-loop containing nucleoside triphosphate hydrolases"/>
    <property type="match status" value="1"/>
</dbReference>
<evidence type="ECO:0000256" key="2">
    <source>
        <dbReference type="ARBA" id="ARBA00012118"/>
    </source>
</evidence>
<evidence type="ECO:0000313" key="13">
    <source>
        <dbReference type="Proteomes" id="UP000252770"/>
    </source>
</evidence>
<feature type="active site" description="Proton acceptor" evidence="8">
    <location>
        <position position="87"/>
    </location>
</feature>
<dbReference type="GO" id="GO:0046104">
    <property type="term" value="P:thymidine metabolic process"/>
    <property type="evidence" value="ECO:0007669"/>
    <property type="project" value="TreeGrafter"/>
</dbReference>
<evidence type="ECO:0000256" key="1">
    <source>
        <dbReference type="ARBA" id="ARBA00007587"/>
    </source>
</evidence>
<dbReference type="EMBL" id="QOUI01000001">
    <property type="protein sequence ID" value="RCK71357.1"/>
    <property type="molecule type" value="Genomic_DNA"/>
</dbReference>
<dbReference type="GO" id="GO:0004797">
    <property type="term" value="F:thymidine kinase activity"/>
    <property type="evidence" value="ECO:0007669"/>
    <property type="project" value="UniProtKB-EC"/>
</dbReference>
<evidence type="ECO:0000256" key="11">
    <source>
        <dbReference type="RuleBase" id="RU004165"/>
    </source>
</evidence>
<keyword evidence="3 10" id="KW-0237">DNA synthesis</keyword>
<dbReference type="PIRSF" id="PIRSF035805">
    <property type="entry name" value="TK_cell"/>
    <property type="match status" value="1"/>
</dbReference>
<comment type="caution">
    <text evidence="12">The sequence shown here is derived from an EMBL/GenBank/DDBJ whole genome shotgun (WGS) entry which is preliminary data.</text>
</comment>
<dbReference type="PANTHER" id="PTHR11441:SF0">
    <property type="entry name" value="THYMIDINE KINASE, CYTOSOLIC"/>
    <property type="match status" value="1"/>
</dbReference>
<protein>
    <recommendedName>
        <fullName evidence="2 10">Thymidine kinase</fullName>
        <ecNumber evidence="2 10">2.7.1.21</ecNumber>
    </recommendedName>
</protein>
<keyword evidence="5 10" id="KW-0547">Nucleotide-binding</keyword>
<sequence length="232" mass="25901">MPELIFFTGPMDCGKSTLALQVHHTHTAGGRAGRLFTSHDRSGQARVTSRLGLEQRALEVHPGFDFWRWLVDELTSGRRVDYLVCDEAQFYTAEQVDQLARIVDELQLDVFAFGILSDFRTRMFPASQRLVELCDRMETLQVRPLCWCGQVATHNARLVDGVMVLEGSQVAVGDTRAEQAMATGDQTSPDGSTPGEPEVTYEVLCRAHHRRRVTSAVARATLSPEPLPFEEV</sequence>
<dbReference type="EC" id="2.7.1.21" evidence="2 10"/>
<evidence type="ECO:0000256" key="5">
    <source>
        <dbReference type="ARBA" id="ARBA00022741"/>
    </source>
</evidence>
<keyword evidence="4 10" id="KW-0808">Transferase</keyword>
<dbReference type="GO" id="GO:0005524">
    <property type="term" value="F:ATP binding"/>
    <property type="evidence" value="ECO:0007669"/>
    <property type="project" value="UniProtKB-KW"/>
</dbReference>
<gene>
    <name evidence="12" type="ORF">DT076_02740</name>
</gene>
<dbReference type="Proteomes" id="UP000252770">
    <property type="component" value="Unassembled WGS sequence"/>
</dbReference>
<dbReference type="NCBIfam" id="NF003297">
    <property type="entry name" value="PRK04296.1-2"/>
    <property type="match status" value="1"/>
</dbReference>
<dbReference type="InterPro" id="IPR001267">
    <property type="entry name" value="Thymidine_kinase"/>
</dbReference>
<evidence type="ECO:0000256" key="3">
    <source>
        <dbReference type="ARBA" id="ARBA00022634"/>
    </source>
</evidence>
<comment type="similarity">
    <text evidence="1 11">Belongs to the thymidine kinase family.</text>
</comment>
<comment type="catalytic activity">
    <reaction evidence="10">
        <text>thymidine + ATP = dTMP + ADP + H(+)</text>
        <dbReference type="Rhea" id="RHEA:19129"/>
        <dbReference type="ChEBI" id="CHEBI:15378"/>
        <dbReference type="ChEBI" id="CHEBI:17748"/>
        <dbReference type="ChEBI" id="CHEBI:30616"/>
        <dbReference type="ChEBI" id="CHEBI:63528"/>
        <dbReference type="ChEBI" id="CHEBI:456216"/>
        <dbReference type="EC" id="2.7.1.21"/>
    </reaction>
</comment>
<keyword evidence="6 10" id="KW-0418">Kinase</keyword>
<proteinExistence type="inferred from homology"/>